<dbReference type="RefSeq" id="WP_204792442.1">
    <property type="nucleotide sequence ID" value="NZ_JACSNQ010000001.1"/>
</dbReference>
<sequence length="221" mass="23845">MSGSGKARRAGERKADRPEYTDAQRALLGRIEADVRAHLAPKPRRLAHSLSVASTAESLARTYGTDPFLARCAGLLHDWEKVASGAEQEARARELGIDLGVDLALVRPLLHGIIAARELPARYPELPGEVWRAIAVHTTAASEMGPLDEVLFVADGIEPLRPSTPGIERTRSLVGELPLDDLFWESFVGGIVYVLEGGRYLYPGTIDVYNALAAARAATNA</sequence>
<organism evidence="3 4">
    <name type="scientific">Olsenella profusa</name>
    <dbReference type="NCBI Taxonomy" id="138595"/>
    <lineage>
        <taxon>Bacteria</taxon>
        <taxon>Bacillati</taxon>
        <taxon>Actinomycetota</taxon>
        <taxon>Coriobacteriia</taxon>
        <taxon>Coriobacteriales</taxon>
        <taxon>Atopobiaceae</taxon>
        <taxon>Olsenella</taxon>
    </lineage>
</organism>
<evidence type="ECO:0000313" key="3">
    <source>
        <dbReference type="EMBL" id="MBM6774100.1"/>
    </source>
</evidence>
<dbReference type="PROSITE" id="PS51831">
    <property type="entry name" value="HD"/>
    <property type="match status" value="1"/>
</dbReference>
<gene>
    <name evidence="3" type="ORF">H9X80_00810</name>
</gene>
<reference evidence="3 4" key="1">
    <citation type="journal article" date="2021" name="Sci. Rep.">
        <title>The distribution of antibiotic resistance genes in chicken gut microbiota commensals.</title>
        <authorList>
            <person name="Juricova H."/>
            <person name="Matiasovicova J."/>
            <person name="Kubasova T."/>
            <person name="Cejkova D."/>
            <person name="Rychlik I."/>
        </authorList>
    </citation>
    <scope>NUCLEOTIDE SEQUENCE [LARGE SCALE GENOMIC DNA]</scope>
    <source>
        <strain evidence="3 4">An794</strain>
    </source>
</reference>
<evidence type="ECO:0000313" key="4">
    <source>
        <dbReference type="Proteomes" id="UP000712527"/>
    </source>
</evidence>
<dbReference type="EMBL" id="JACSNQ010000001">
    <property type="protein sequence ID" value="MBM6774100.1"/>
    <property type="molecule type" value="Genomic_DNA"/>
</dbReference>
<comment type="caution">
    <text evidence="3">The sequence shown here is derived from an EMBL/GenBank/DDBJ whole genome shotgun (WGS) entry which is preliminary data.</text>
</comment>
<dbReference type="SUPFAM" id="SSF109604">
    <property type="entry name" value="HD-domain/PDEase-like"/>
    <property type="match status" value="1"/>
</dbReference>
<dbReference type="InterPro" id="IPR006675">
    <property type="entry name" value="HDIG_dom"/>
</dbReference>
<proteinExistence type="predicted"/>
<dbReference type="InterPro" id="IPR006674">
    <property type="entry name" value="HD_domain"/>
</dbReference>
<feature type="compositionally biased region" description="Basic and acidic residues" evidence="1">
    <location>
        <begin position="9"/>
        <end position="21"/>
    </location>
</feature>
<dbReference type="Proteomes" id="UP000712527">
    <property type="component" value="Unassembled WGS sequence"/>
</dbReference>
<dbReference type="SMART" id="SM00471">
    <property type="entry name" value="HDc"/>
    <property type="match status" value="1"/>
</dbReference>
<dbReference type="InterPro" id="IPR051094">
    <property type="entry name" value="Diverse_Catalytic_Enzymes"/>
</dbReference>
<evidence type="ECO:0000256" key="1">
    <source>
        <dbReference type="SAM" id="MobiDB-lite"/>
    </source>
</evidence>
<protein>
    <submittedName>
        <fullName evidence="3">HD domain-containing protein</fullName>
    </submittedName>
</protein>
<dbReference type="PANTHER" id="PTHR35795:SF1">
    <property type="entry name" value="BIS(5'-NUCLEOSYL)-TETRAPHOSPHATASE, SYMMETRICAL"/>
    <property type="match status" value="1"/>
</dbReference>
<dbReference type="Pfam" id="PF01966">
    <property type="entry name" value="HD"/>
    <property type="match status" value="1"/>
</dbReference>
<dbReference type="CDD" id="cd00077">
    <property type="entry name" value="HDc"/>
    <property type="match status" value="1"/>
</dbReference>
<feature type="region of interest" description="Disordered" evidence="1">
    <location>
        <begin position="1"/>
        <end position="21"/>
    </location>
</feature>
<keyword evidence="4" id="KW-1185">Reference proteome</keyword>
<dbReference type="PANTHER" id="PTHR35795">
    <property type="entry name" value="SLR1885 PROTEIN"/>
    <property type="match status" value="1"/>
</dbReference>
<evidence type="ECO:0000259" key="2">
    <source>
        <dbReference type="PROSITE" id="PS51831"/>
    </source>
</evidence>
<feature type="domain" description="HD" evidence="2">
    <location>
        <begin position="45"/>
        <end position="160"/>
    </location>
</feature>
<dbReference type="Gene3D" id="1.10.3210.10">
    <property type="entry name" value="Hypothetical protein af1432"/>
    <property type="match status" value="1"/>
</dbReference>
<accession>A0ABS2EZQ7</accession>
<dbReference type="InterPro" id="IPR003607">
    <property type="entry name" value="HD/PDEase_dom"/>
</dbReference>
<dbReference type="NCBIfam" id="TIGR00277">
    <property type="entry name" value="HDIG"/>
    <property type="match status" value="1"/>
</dbReference>
<name>A0ABS2EZQ7_9ACTN</name>